<dbReference type="STRING" id="670483.S7Q422"/>
<proteinExistence type="predicted"/>
<dbReference type="KEGG" id="gtr:GLOTRDRAFT_44190"/>
<dbReference type="GeneID" id="19306254"/>
<gene>
    <name evidence="1" type="ORF">GLOTRDRAFT_44190</name>
</gene>
<keyword evidence="2" id="KW-1185">Reference proteome</keyword>
<dbReference type="Gene3D" id="3.30.40.10">
    <property type="entry name" value="Zinc/RING finger domain, C3HC4 (zinc finger)"/>
    <property type="match status" value="1"/>
</dbReference>
<dbReference type="eggNOG" id="ENOG502SZCM">
    <property type="taxonomic scope" value="Eukaryota"/>
</dbReference>
<evidence type="ECO:0000313" key="1">
    <source>
        <dbReference type="EMBL" id="EPQ54272.1"/>
    </source>
</evidence>
<dbReference type="RefSeq" id="XP_007867220.1">
    <property type="nucleotide sequence ID" value="XM_007869029.1"/>
</dbReference>
<dbReference type="OrthoDB" id="787137at2759"/>
<dbReference type="HOGENOM" id="CLU_2622259_0_0_1"/>
<dbReference type="AlphaFoldDB" id="S7Q422"/>
<accession>S7Q422</accession>
<dbReference type="Proteomes" id="UP000030669">
    <property type="component" value="Unassembled WGS sequence"/>
</dbReference>
<evidence type="ECO:0000313" key="2">
    <source>
        <dbReference type="Proteomes" id="UP000030669"/>
    </source>
</evidence>
<dbReference type="InterPro" id="IPR013083">
    <property type="entry name" value="Znf_RING/FYVE/PHD"/>
</dbReference>
<reference evidence="1 2" key="1">
    <citation type="journal article" date="2012" name="Science">
        <title>The Paleozoic origin of enzymatic lignin decomposition reconstructed from 31 fungal genomes.</title>
        <authorList>
            <person name="Floudas D."/>
            <person name="Binder M."/>
            <person name="Riley R."/>
            <person name="Barry K."/>
            <person name="Blanchette R.A."/>
            <person name="Henrissat B."/>
            <person name="Martinez A.T."/>
            <person name="Otillar R."/>
            <person name="Spatafora J.W."/>
            <person name="Yadav J.S."/>
            <person name="Aerts A."/>
            <person name="Benoit I."/>
            <person name="Boyd A."/>
            <person name="Carlson A."/>
            <person name="Copeland A."/>
            <person name="Coutinho P.M."/>
            <person name="de Vries R.P."/>
            <person name="Ferreira P."/>
            <person name="Findley K."/>
            <person name="Foster B."/>
            <person name="Gaskell J."/>
            <person name="Glotzer D."/>
            <person name="Gorecki P."/>
            <person name="Heitman J."/>
            <person name="Hesse C."/>
            <person name="Hori C."/>
            <person name="Igarashi K."/>
            <person name="Jurgens J.A."/>
            <person name="Kallen N."/>
            <person name="Kersten P."/>
            <person name="Kohler A."/>
            <person name="Kuees U."/>
            <person name="Kumar T.K.A."/>
            <person name="Kuo A."/>
            <person name="LaButti K."/>
            <person name="Larrondo L.F."/>
            <person name="Lindquist E."/>
            <person name="Ling A."/>
            <person name="Lombard V."/>
            <person name="Lucas S."/>
            <person name="Lundell T."/>
            <person name="Martin R."/>
            <person name="McLaughlin D.J."/>
            <person name="Morgenstern I."/>
            <person name="Morin E."/>
            <person name="Murat C."/>
            <person name="Nagy L.G."/>
            <person name="Nolan M."/>
            <person name="Ohm R.A."/>
            <person name="Patyshakuliyeva A."/>
            <person name="Rokas A."/>
            <person name="Ruiz-Duenas F.J."/>
            <person name="Sabat G."/>
            <person name="Salamov A."/>
            <person name="Samejima M."/>
            <person name="Schmutz J."/>
            <person name="Slot J.C."/>
            <person name="St John F."/>
            <person name="Stenlid J."/>
            <person name="Sun H."/>
            <person name="Sun S."/>
            <person name="Syed K."/>
            <person name="Tsang A."/>
            <person name="Wiebenga A."/>
            <person name="Young D."/>
            <person name="Pisabarro A."/>
            <person name="Eastwood D.C."/>
            <person name="Martin F."/>
            <person name="Cullen D."/>
            <person name="Grigoriev I.V."/>
            <person name="Hibbett D.S."/>
        </authorList>
    </citation>
    <scope>NUCLEOTIDE SEQUENCE [LARGE SCALE GENOMIC DNA]</scope>
    <source>
        <strain evidence="1 2">ATCC 11539</strain>
    </source>
</reference>
<name>S7Q422_GLOTA</name>
<protein>
    <submittedName>
        <fullName evidence="1">Uncharacterized protein</fullName>
    </submittedName>
</protein>
<organism evidence="1 2">
    <name type="scientific">Gloeophyllum trabeum (strain ATCC 11539 / FP-39264 / Madison 617)</name>
    <name type="common">Brown rot fungus</name>
    <dbReference type="NCBI Taxonomy" id="670483"/>
    <lineage>
        <taxon>Eukaryota</taxon>
        <taxon>Fungi</taxon>
        <taxon>Dikarya</taxon>
        <taxon>Basidiomycota</taxon>
        <taxon>Agaricomycotina</taxon>
        <taxon>Agaricomycetes</taxon>
        <taxon>Gloeophyllales</taxon>
        <taxon>Gloeophyllaceae</taxon>
        <taxon>Gloeophyllum</taxon>
    </lineage>
</organism>
<sequence length="78" mass="8902">MRRTRSESRRGWSVATNAEGAVRTYALHTCSNPFISGPLGHPSCMQLDEISENIHLYPWKCMECKNCEICQEKGDDVR</sequence>
<dbReference type="EMBL" id="KB469304">
    <property type="protein sequence ID" value="EPQ54272.1"/>
    <property type="molecule type" value="Genomic_DNA"/>
</dbReference>